<comment type="function">
    <text evidence="6">Mitochondrial NAD(+) kinase that phosphorylates NAD(+) to yield NADP(+). Can use both ATP or inorganic polyphosphate as the phosphoryl donor.</text>
</comment>
<comment type="subunit">
    <text evidence="6">Homodimer.</text>
</comment>
<dbReference type="EMBL" id="JAVRJZ010000009">
    <property type="protein sequence ID" value="KAK2718215.1"/>
    <property type="molecule type" value="Genomic_DNA"/>
</dbReference>
<accession>A0AA88LE53</accession>
<dbReference type="InterPro" id="IPR012355">
    <property type="entry name" value="NADK2_mit"/>
</dbReference>
<gene>
    <name evidence="7" type="ORF">QYM36_005512</name>
</gene>
<dbReference type="Gene3D" id="3.40.50.10330">
    <property type="entry name" value="Probable inorganic polyphosphate/atp-NAD kinase, domain 1"/>
    <property type="match status" value="1"/>
</dbReference>
<dbReference type="Proteomes" id="UP001187531">
    <property type="component" value="Unassembled WGS sequence"/>
</dbReference>
<dbReference type="GO" id="GO:0042803">
    <property type="term" value="F:protein homodimerization activity"/>
    <property type="evidence" value="ECO:0007669"/>
    <property type="project" value="UniProtKB-UniRule"/>
</dbReference>
<dbReference type="GO" id="GO:0005739">
    <property type="term" value="C:mitochondrion"/>
    <property type="evidence" value="ECO:0007669"/>
    <property type="project" value="UniProtKB-SubCell"/>
</dbReference>
<evidence type="ECO:0000256" key="5">
    <source>
        <dbReference type="ARBA" id="ARBA00023027"/>
    </source>
</evidence>
<keyword evidence="3 6" id="KW-0418">Kinase</keyword>
<keyword evidence="6" id="KW-0496">Mitochondrion</keyword>
<keyword evidence="6" id="KW-0067">ATP-binding</keyword>
<evidence type="ECO:0000256" key="4">
    <source>
        <dbReference type="ARBA" id="ARBA00022857"/>
    </source>
</evidence>
<dbReference type="SUPFAM" id="SSF111331">
    <property type="entry name" value="NAD kinase/diacylglycerol kinase-like"/>
    <property type="match status" value="1"/>
</dbReference>
<dbReference type="PANTHER" id="PTHR13158">
    <property type="match status" value="1"/>
</dbReference>
<comment type="catalytic activity">
    <reaction evidence="6">
        <text>NAD(+) + ATP = ADP + NADP(+) + H(+)</text>
        <dbReference type="Rhea" id="RHEA:18629"/>
        <dbReference type="ChEBI" id="CHEBI:15378"/>
        <dbReference type="ChEBI" id="CHEBI:30616"/>
        <dbReference type="ChEBI" id="CHEBI:57540"/>
        <dbReference type="ChEBI" id="CHEBI:58349"/>
        <dbReference type="ChEBI" id="CHEBI:456216"/>
        <dbReference type="EC" id="2.7.1.23"/>
    </reaction>
</comment>
<comment type="subcellular location">
    <subcellularLocation>
        <location evidence="6">Mitochondrion</location>
    </subcellularLocation>
</comment>
<dbReference type="EC" id="2.7.1.23" evidence="6"/>
<organism evidence="7 8">
    <name type="scientific">Artemia franciscana</name>
    <name type="common">Brine shrimp</name>
    <name type="synonym">Artemia sanfranciscana</name>
    <dbReference type="NCBI Taxonomy" id="6661"/>
    <lineage>
        <taxon>Eukaryota</taxon>
        <taxon>Metazoa</taxon>
        <taxon>Ecdysozoa</taxon>
        <taxon>Arthropoda</taxon>
        <taxon>Crustacea</taxon>
        <taxon>Branchiopoda</taxon>
        <taxon>Anostraca</taxon>
        <taxon>Artemiidae</taxon>
        <taxon>Artemia</taxon>
    </lineage>
</organism>
<keyword evidence="5 6" id="KW-0520">NAD</keyword>
<evidence type="ECO:0000256" key="6">
    <source>
        <dbReference type="PIRNR" id="PIRNR017565"/>
    </source>
</evidence>
<keyword evidence="2 6" id="KW-0808">Transferase</keyword>
<evidence type="ECO:0000256" key="1">
    <source>
        <dbReference type="ARBA" id="ARBA00010995"/>
    </source>
</evidence>
<reference evidence="7" key="1">
    <citation type="submission" date="2023-07" db="EMBL/GenBank/DDBJ databases">
        <title>Chromosome-level genome assembly of Artemia franciscana.</title>
        <authorList>
            <person name="Jo E."/>
        </authorList>
    </citation>
    <scope>NUCLEOTIDE SEQUENCE</scope>
    <source>
        <tissue evidence="7">Whole body</tissue>
    </source>
</reference>
<dbReference type="InterPro" id="IPR017437">
    <property type="entry name" value="ATP-NAD_kinase_PpnK-typ_C"/>
</dbReference>
<dbReference type="Gene3D" id="2.60.200.30">
    <property type="entry name" value="Probable inorganic polyphosphate/atp-NAD kinase, domain 2"/>
    <property type="match status" value="1"/>
</dbReference>
<dbReference type="InterPro" id="IPR002504">
    <property type="entry name" value="NADK"/>
</dbReference>
<dbReference type="Pfam" id="PF01513">
    <property type="entry name" value="NAD_kinase"/>
    <property type="match status" value="1"/>
</dbReference>
<sequence length="423" mass="48558">MGSTCAYRLMNYTVKKNLFNYNKIGFEWWHSHHYSRHYTGFKPKNVVVLTKLTRYEFEKAKAPELSEPELKELLTRRGSDYNTLLYHHNIHKKHEEQVLYELERHQIEAKVVDRFNYKEEDINEADAVITIGGDGTFLLGAVRITKNDKPIIGFNSDPTRSEGYLCLAKKFSSDIGKAFDRLVKGEFRWMYRKRIRITLIGENIYDPPVELHDEQLSKPEYRYIDGLQEQLRNSEPETKEVPQNVRVLPVLGLNEVYIGEKLSARVSYYELSVDNGERVKTKSSGLCLSTGTGSTSWQFNINKLTHQAVANLLVAIKQETGLMIDAQNEELINRITNRFNHSLIFSPELSMMAYTIRDPVSVGTLPKPGEMKPRGFANKVEMKSRCFDAALVIDGGLSFKFNDGTLAIFEMHDDDALKTVVLD</sequence>
<proteinExistence type="inferred from homology"/>
<dbReference type="GO" id="GO:0003951">
    <property type="term" value="F:NAD+ kinase activity"/>
    <property type="evidence" value="ECO:0007669"/>
    <property type="project" value="UniProtKB-UniRule"/>
</dbReference>
<keyword evidence="8" id="KW-1185">Reference proteome</keyword>
<evidence type="ECO:0000256" key="2">
    <source>
        <dbReference type="ARBA" id="ARBA00022679"/>
    </source>
</evidence>
<dbReference type="GO" id="GO:0005524">
    <property type="term" value="F:ATP binding"/>
    <property type="evidence" value="ECO:0007669"/>
    <property type="project" value="UniProtKB-UniRule"/>
</dbReference>
<keyword evidence="4 6" id="KW-0521">NADP</keyword>
<comment type="caution">
    <text evidence="7">The sequence shown here is derived from an EMBL/GenBank/DDBJ whole genome shotgun (WGS) entry which is preliminary data.</text>
</comment>
<name>A0AA88LE53_ARTSF</name>
<evidence type="ECO:0000313" key="7">
    <source>
        <dbReference type="EMBL" id="KAK2718215.1"/>
    </source>
</evidence>
<dbReference type="PANTHER" id="PTHR13158:SF5">
    <property type="entry name" value="NAD KINASE 2, MITOCHONDRIAL"/>
    <property type="match status" value="1"/>
</dbReference>
<dbReference type="InterPro" id="IPR016064">
    <property type="entry name" value="NAD/diacylglycerol_kinase_sf"/>
</dbReference>
<protein>
    <recommendedName>
        <fullName evidence="6">NAD kinase 2, mitochondrial</fullName>
        <ecNumber evidence="6">2.7.1.23</ecNumber>
    </recommendedName>
    <alternativeName>
        <fullName evidence="6">NAD kinase domain-containing protein 1, mitochondrial</fullName>
    </alternativeName>
</protein>
<dbReference type="PIRSF" id="PIRSF017565">
    <property type="entry name" value="Kin_ATP-NAD_euk"/>
    <property type="match status" value="1"/>
</dbReference>
<evidence type="ECO:0000256" key="3">
    <source>
        <dbReference type="ARBA" id="ARBA00022777"/>
    </source>
</evidence>
<keyword evidence="6" id="KW-0547">Nucleotide-binding</keyword>
<dbReference type="GO" id="GO:0006741">
    <property type="term" value="P:NADP+ biosynthetic process"/>
    <property type="evidence" value="ECO:0007669"/>
    <property type="project" value="UniProtKB-UniRule"/>
</dbReference>
<dbReference type="AlphaFoldDB" id="A0AA88LE53"/>
<dbReference type="GO" id="GO:0019674">
    <property type="term" value="P:NAD+ metabolic process"/>
    <property type="evidence" value="ECO:0007669"/>
    <property type="project" value="UniProtKB-UniRule"/>
</dbReference>
<comment type="similarity">
    <text evidence="1 6">Belongs to the NAD kinase family.</text>
</comment>
<dbReference type="InterPro" id="IPR017438">
    <property type="entry name" value="ATP-NAD_kinase_N"/>
</dbReference>
<evidence type="ECO:0000313" key="8">
    <source>
        <dbReference type="Proteomes" id="UP001187531"/>
    </source>
</evidence>